<proteinExistence type="predicted"/>
<evidence type="ECO:0000313" key="1">
    <source>
        <dbReference type="EMBL" id="ONI40529.1"/>
    </source>
</evidence>
<dbReference type="Proteomes" id="UP000188605">
    <property type="component" value="Unassembled WGS sequence"/>
</dbReference>
<organism evidence="1 2">
    <name type="scientific">Candidatus Epulonipiscium fishelsonii</name>
    <dbReference type="NCBI Taxonomy" id="77094"/>
    <lineage>
        <taxon>Bacteria</taxon>
        <taxon>Bacillati</taxon>
        <taxon>Bacillota</taxon>
        <taxon>Clostridia</taxon>
        <taxon>Lachnospirales</taxon>
        <taxon>Lachnospiraceae</taxon>
        <taxon>Candidatus Epulonipiscium</taxon>
    </lineage>
</organism>
<protein>
    <submittedName>
        <fullName evidence="1">Alpha-amylase</fullName>
    </submittedName>
</protein>
<sequence>MKDRILKLYPTADYTRFENLINYWKQKQFEKVNKVDEQTIYMITYGDSIYKEGKPSAITLKNFMDKYLKGIITDIHLLPMFEYTSDDGFSVVDYNKIDPNIGDWDDIKSLSQDYRLMYDFVANHVSQSNDIFKKFLSNEPEYKDFFIEFDEDFDYSKVVRPRTSPLFHDYENNHKVLSTFSKDQVDLNFCSYDVFLYTTDILLSYAYNGATSIRLDAIGFIWKESGTGCMHLPQAHEIIKLWRLILDDIKPNTQIITETNVPHIENISYFGDNDEANMVYQFALPPLVLHTFINGDATKLSEWAKTIHPISDTATYFNFLSSHDGIGLRPTEGILTDEERIVLVNRVEKNGGKVSYKQNVDGTQSVYELNINYHDALVDNSYDVETQIKMIKAANSILLSVIGVPAIYYNTLLGSRNDYKGLEESGINRRINREKFDYDNLVTQLEQDTRRNTIFNELCKMIQERKKYPEFNPYEQQIILNIDPRVFCLLRGDDSKVLFIVNVTNSVVDYTEEALSPYEFKWIRLD</sequence>
<evidence type="ECO:0000313" key="2">
    <source>
        <dbReference type="Proteomes" id="UP000188605"/>
    </source>
</evidence>
<gene>
    <name evidence="1" type="ORF">AN396_06020</name>
</gene>
<accession>A0ACC8XCB2</accession>
<comment type="caution">
    <text evidence="1">The sequence shown here is derived from an EMBL/GenBank/DDBJ whole genome shotgun (WGS) entry which is preliminary data.</text>
</comment>
<reference evidence="1" key="1">
    <citation type="submission" date="2016-08" db="EMBL/GenBank/DDBJ databases">
        <authorList>
            <person name="Ngugi D.K."/>
            <person name="Miyake S."/>
            <person name="Stingl U."/>
        </authorList>
    </citation>
    <scope>NUCLEOTIDE SEQUENCE</scope>
    <source>
        <strain evidence="1">SCG-B11WGA-EpuloA1</strain>
    </source>
</reference>
<keyword evidence="2" id="KW-1185">Reference proteome</keyword>
<name>A0ACC8XCB2_9FIRM</name>
<dbReference type="EMBL" id="LJDB01000050">
    <property type="protein sequence ID" value="ONI40529.1"/>
    <property type="molecule type" value="Genomic_DNA"/>
</dbReference>